<dbReference type="KEGG" id="mars:A8C75_18635"/>
<evidence type="ECO:0000313" key="1">
    <source>
        <dbReference type="EMBL" id="ANG64290.1"/>
    </source>
</evidence>
<name>A0A1A9F2S4_9GAMM</name>
<evidence type="ECO:0000313" key="2">
    <source>
        <dbReference type="Proteomes" id="UP000078070"/>
    </source>
</evidence>
<proteinExistence type="predicted"/>
<reference evidence="1 2" key="2">
    <citation type="journal article" date="2018" name="Int. J. Syst. Evol. Microbiol.">
        <title>Marinobacterium aestuarii sp. nov., a benzene-degrading marine bacterium isolated from estuary sediment.</title>
        <authorList>
            <person name="Bae S.S."/>
            <person name="Jung J."/>
            <person name="Chung D."/>
            <person name="Baek K."/>
        </authorList>
    </citation>
    <scope>NUCLEOTIDE SEQUENCE [LARGE SCALE GENOMIC DNA]</scope>
    <source>
        <strain evidence="1 2">ST58-10</strain>
    </source>
</reference>
<dbReference type="EMBL" id="CP015839">
    <property type="protein sequence ID" value="ANG64290.1"/>
    <property type="molecule type" value="Genomic_DNA"/>
</dbReference>
<accession>A0A1A9F2S4</accession>
<sequence>MVVIPGKVLHVQLYAESSLCLVKYLVVSFLHQVQLVEELLVLCVVRCVMKKKMSANENAQLPGMF</sequence>
<organism evidence="1 2">
    <name type="scientific">Marinobacterium aestuarii</name>
    <dbReference type="NCBI Taxonomy" id="1821621"/>
    <lineage>
        <taxon>Bacteria</taxon>
        <taxon>Pseudomonadati</taxon>
        <taxon>Pseudomonadota</taxon>
        <taxon>Gammaproteobacteria</taxon>
        <taxon>Oceanospirillales</taxon>
        <taxon>Oceanospirillaceae</taxon>
        <taxon>Marinobacterium</taxon>
    </lineage>
</organism>
<dbReference type="Proteomes" id="UP000078070">
    <property type="component" value="Chromosome"/>
</dbReference>
<reference evidence="2" key="1">
    <citation type="submission" date="2016-05" db="EMBL/GenBank/DDBJ databases">
        <authorList>
            <person name="Baek K."/>
            <person name="Yang S.-J."/>
        </authorList>
    </citation>
    <scope>NUCLEOTIDE SEQUENCE [LARGE SCALE GENOMIC DNA]</scope>
    <source>
        <strain evidence="2">ST58-10</strain>
    </source>
</reference>
<dbReference type="AlphaFoldDB" id="A0A1A9F2S4"/>
<keyword evidence="2" id="KW-1185">Reference proteome</keyword>
<gene>
    <name evidence="1" type="ORF">A8C75_18635</name>
</gene>
<protein>
    <submittedName>
        <fullName evidence="1">Uncharacterized protein</fullName>
    </submittedName>
</protein>